<dbReference type="GO" id="GO:0016787">
    <property type="term" value="F:hydrolase activity"/>
    <property type="evidence" value="ECO:0007669"/>
    <property type="project" value="UniProtKB-KW"/>
</dbReference>
<evidence type="ECO:0000256" key="2">
    <source>
        <dbReference type="SAM" id="MobiDB-lite"/>
    </source>
</evidence>
<sequence>MSYAFDPELAPSAALLPPPVALDPQEARTQTAELSATAPEPDTGGIDVQDLLVPGPVGAPDVAVRVYRPQEESGPLPAVYDIHGGGFIMGGIDAAHPGNVELARDLGAVVASVEYRLAPEAPFPAPLEDCYAGLVWLADNATELEVDPDRVALHGISAGGGLAAALTLLARDRGGPSIAFQYLGVPELDDRLATPSMRAFTDTPMWNRPNADVSWNCYLGEGVAGSEDVSPYAAPARATDLAGLPPAYISAMQFDPLRDEGIAYAMALLAAGVTVELHVFPGTFHGSVMVKQAEVSRREATERLSVLRRALHGVREDGAAAPRR</sequence>
<keyword evidence="1" id="KW-0378">Hydrolase</keyword>
<gene>
    <name evidence="4" type="primary">aes</name>
    <name evidence="4" type="ORF">Nans01_31970</name>
</gene>
<feature type="region of interest" description="Disordered" evidence="2">
    <location>
        <begin position="25"/>
        <end position="45"/>
    </location>
</feature>
<evidence type="ECO:0000259" key="3">
    <source>
        <dbReference type="Pfam" id="PF07859"/>
    </source>
</evidence>
<dbReference type="PANTHER" id="PTHR48081:SF8">
    <property type="entry name" value="ALPHA_BETA HYDROLASE FOLD-3 DOMAIN-CONTAINING PROTEIN-RELATED"/>
    <property type="match status" value="1"/>
</dbReference>
<dbReference type="SUPFAM" id="SSF53474">
    <property type="entry name" value="alpha/beta-Hydrolases"/>
    <property type="match status" value="1"/>
</dbReference>
<dbReference type="InterPro" id="IPR050300">
    <property type="entry name" value="GDXG_lipolytic_enzyme"/>
</dbReference>
<dbReference type="Pfam" id="PF07859">
    <property type="entry name" value="Abhydrolase_3"/>
    <property type="match status" value="1"/>
</dbReference>
<feature type="domain" description="Alpha/beta hydrolase fold-3" evidence="3">
    <location>
        <begin position="81"/>
        <end position="287"/>
    </location>
</feature>
<evidence type="ECO:0000313" key="5">
    <source>
        <dbReference type="Proteomes" id="UP001165092"/>
    </source>
</evidence>
<dbReference type="Proteomes" id="UP001165092">
    <property type="component" value="Unassembled WGS sequence"/>
</dbReference>
<protein>
    <submittedName>
        <fullName evidence="4">Esterase</fullName>
    </submittedName>
</protein>
<proteinExistence type="predicted"/>
<dbReference type="InterPro" id="IPR029058">
    <property type="entry name" value="AB_hydrolase_fold"/>
</dbReference>
<evidence type="ECO:0000256" key="1">
    <source>
        <dbReference type="ARBA" id="ARBA00022801"/>
    </source>
</evidence>
<dbReference type="RefSeq" id="WP_285760316.1">
    <property type="nucleotide sequence ID" value="NZ_BSQG01000005.1"/>
</dbReference>
<evidence type="ECO:0000313" key="4">
    <source>
        <dbReference type="EMBL" id="GLU48846.1"/>
    </source>
</evidence>
<dbReference type="InterPro" id="IPR013094">
    <property type="entry name" value="AB_hydrolase_3"/>
</dbReference>
<dbReference type="PANTHER" id="PTHR48081">
    <property type="entry name" value="AB HYDROLASE SUPERFAMILY PROTEIN C4A8.06C"/>
    <property type="match status" value="1"/>
</dbReference>
<accession>A0A9W6P8A6</accession>
<dbReference type="Gene3D" id="3.40.50.1820">
    <property type="entry name" value="alpha/beta hydrolase"/>
    <property type="match status" value="1"/>
</dbReference>
<reference evidence="4" key="1">
    <citation type="submission" date="2023-02" db="EMBL/GenBank/DDBJ databases">
        <title>Nocardiopsis ansamitocini NBRC 112285.</title>
        <authorList>
            <person name="Ichikawa N."/>
            <person name="Sato H."/>
            <person name="Tonouchi N."/>
        </authorList>
    </citation>
    <scope>NUCLEOTIDE SEQUENCE</scope>
    <source>
        <strain evidence="4">NBRC 112285</strain>
    </source>
</reference>
<comment type="caution">
    <text evidence="4">The sequence shown here is derived from an EMBL/GenBank/DDBJ whole genome shotgun (WGS) entry which is preliminary data.</text>
</comment>
<organism evidence="4 5">
    <name type="scientific">Nocardiopsis ansamitocini</name>
    <dbReference type="NCBI Taxonomy" id="1670832"/>
    <lineage>
        <taxon>Bacteria</taxon>
        <taxon>Bacillati</taxon>
        <taxon>Actinomycetota</taxon>
        <taxon>Actinomycetes</taxon>
        <taxon>Streptosporangiales</taxon>
        <taxon>Nocardiopsidaceae</taxon>
        <taxon>Nocardiopsis</taxon>
    </lineage>
</organism>
<name>A0A9W6P8A6_9ACTN</name>
<dbReference type="AlphaFoldDB" id="A0A9W6P8A6"/>
<keyword evidence="5" id="KW-1185">Reference proteome</keyword>
<dbReference type="EMBL" id="BSQG01000005">
    <property type="protein sequence ID" value="GLU48846.1"/>
    <property type="molecule type" value="Genomic_DNA"/>
</dbReference>